<dbReference type="EMBL" id="JAHQIW010000802">
    <property type="protein sequence ID" value="KAJ1350114.1"/>
    <property type="molecule type" value="Genomic_DNA"/>
</dbReference>
<comment type="caution">
    <text evidence="2">The sequence shown here is derived from an EMBL/GenBank/DDBJ whole genome shotgun (WGS) entry which is preliminary data.</text>
</comment>
<feature type="region of interest" description="Disordered" evidence="1">
    <location>
        <begin position="52"/>
        <end position="103"/>
    </location>
</feature>
<sequence>MRPPSATRRQERPHAMALPPRRDVAPSKLATLTSFVICGNRRQSMVYVIIRRQPAGRPTDPSTSRPPTSSARFPRYYDCSSQSTIAESISPGERSSDRPTSSP</sequence>
<proteinExistence type="predicted"/>
<evidence type="ECO:0000313" key="2">
    <source>
        <dbReference type="EMBL" id="KAJ1350114.1"/>
    </source>
</evidence>
<evidence type="ECO:0000313" key="3">
    <source>
        <dbReference type="Proteomes" id="UP001196413"/>
    </source>
</evidence>
<keyword evidence="3" id="KW-1185">Reference proteome</keyword>
<reference evidence="2" key="1">
    <citation type="submission" date="2021-06" db="EMBL/GenBank/DDBJ databases">
        <title>Parelaphostrongylus tenuis whole genome reference sequence.</title>
        <authorList>
            <person name="Garwood T.J."/>
            <person name="Larsen P.A."/>
            <person name="Fountain-Jones N.M."/>
            <person name="Garbe J.R."/>
            <person name="Macchietto M.G."/>
            <person name="Kania S.A."/>
            <person name="Gerhold R.W."/>
            <person name="Richards J.E."/>
            <person name="Wolf T.M."/>
        </authorList>
    </citation>
    <scope>NUCLEOTIDE SEQUENCE</scope>
    <source>
        <strain evidence="2">MNPRO001-30</strain>
        <tissue evidence="2">Meninges</tissue>
    </source>
</reference>
<gene>
    <name evidence="2" type="ORF">KIN20_005832</name>
</gene>
<accession>A0AAD5MTA3</accession>
<evidence type="ECO:0000256" key="1">
    <source>
        <dbReference type="SAM" id="MobiDB-lite"/>
    </source>
</evidence>
<organism evidence="2 3">
    <name type="scientific">Parelaphostrongylus tenuis</name>
    <name type="common">Meningeal worm</name>
    <dbReference type="NCBI Taxonomy" id="148309"/>
    <lineage>
        <taxon>Eukaryota</taxon>
        <taxon>Metazoa</taxon>
        <taxon>Ecdysozoa</taxon>
        <taxon>Nematoda</taxon>
        <taxon>Chromadorea</taxon>
        <taxon>Rhabditida</taxon>
        <taxon>Rhabditina</taxon>
        <taxon>Rhabditomorpha</taxon>
        <taxon>Strongyloidea</taxon>
        <taxon>Metastrongylidae</taxon>
        <taxon>Parelaphostrongylus</taxon>
    </lineage>
</organism>
<feature type="compositionally biased region" description="Low complexity" evidence="1">
    <location>
        <begin position="57"/>
        <end position="74"/>
    </location>
</feature>
<feature type="region of interest" description="Disordered" evidence="1">
    <location>
        <begin position="1"/>
        <end position="22"/>
    </location>
</feature>
<dbReference type="AlphaFoldDB" id="A0AAD5MTA3"/>
<name>A0AAD5MTA3_PARTN</name>
<feature type="compositionally biased region" description="Basic and acidic residues" evidence="1">
    <location>
        <begin position="8"/>
        <end position="22"/>
    </location>
</feature>
<protein>
    <submittedName>
        <fullName evidence="2">Uncharacterized protein</fullName>
    </submittedName>
</protein>
<dbReference type="Proteomes" id="UP001196413">
    <property type="component" value="Unassembled WGS sequence"/>
</dbReference>